<feature type="chain" id="PRO_5045878746" evidence="1">
    <location>
        <begin position="28"/>
        <end position="318"/>
    </location>
</feature>
<reference evidence="4" key="1">
    <citation type="submission" date="2023-07" db="EMBL/GenBank/DDBJ databases">
        <title>Genome sequencing of Purple Non-Sulfur Bacteria from various extreme environments.</title>
        <authorList>
            <person name="Mayer M."/>
        </authorList>
    </citation>
    <scope>NUCLEOTIDE SEQUENCE [LARGE SCALE GENOMIC DNA]</scope>
    <source>
        <strain evidence="4">DSM 17935</strain>
    </source>
</reference>
<dbReference type="EMBL" id="JAOQNS010000019">
    <property type="protein sequence ID" value="MCW2310140.1"/>
    <property type="molecule type" value="Genomic_DNA"/>
</dbReference>
<dbReference type="SUPFAM" id="SSF53850">
    <property type="entry name" value="Periplasmic binding protein-like II"/>
    <property type="match status" value="1"/>
</dbReference>
<protein>
    <submittedName>
        <fullName evidence="3">Glycine betaine/proline transport system substrate-binding protein</fullName>
    </submittedName>
</protein>
<dbReference type="Proteomes" id="UP001209755">
    <property type="component" value="Unassembled WGS sequence"/>
</dbReference>
<dbReference type="CDD" id="cd13640">
    <property type="entry name" value="PBP2_ChoX"/>
    <property type="match status" value="1"/>
</dbReference>
<dbReference type="InterPro" id="IPR017783">
    <property type="entry name" value="ABC_choline_sub-bd"/>
</dbReference>
<dbReference type="RefSeq" id="WP_264603716.1">
    <property type="nucleotide sequence ID" value="NZ_JAOQNS010000019.1"/>
</dbReference>
<dbReference type="Gene3D" id="3.40.190.100">
    <property type="entry name" value="Glycine betaine-binding periplasmic protein, domain 2"/>
    <property type="match status" value="1"/>
</dbReference>
<comment type="caution">
    <text evidence="3">The sequence shown here is derived from an EMBL/GenBank/DDBJ whole genome shotgun (WGS) entry which is preliminary data.</text>
</comment>
<evidence type="ECO:0000256" key="1">
    <source>
        <dbReference type="SAM" id="SignalP"/>
    </source>
</evidence>
<evidence type="ECO:0000313" key="4">
    <source>
        <dbReference type="Proteomes" id="UP001209755"/>
    </source>
</evidence>
<keyword evidence="4" id="KW-1185">Reference proteome</keyword>
<keyword evidence="1" id="KW-0732">Signal</keyword>
<evidence type="ECO:0000313" key="3">
    <source>
        <dbReference type="EMBL" id="MCW2310140.1"/>
    </source>
</evidence>
<feature type="domain" description="ABC-type glycine betaine transport system substrate-binding" evidence="2">
    <location>
        <begin position="34"/>
        <end position="288"/>
    </location>
</feature>
<gene>
    <name evidence="3" type="ORF">M2319_004505</name>
</gene>
<proteinExistence type="predicted"/>
<evidence type="ECO:0000259" key="2">
    <source>
        <dbReference type="Pfam" id="PF04069"/>
    </source>
</evidence>
<dbReference type="NCBIfam" id="TIGR03414">
    <property type="entry name" value="ABC_choline_bnd"/>
    <property type="match status" value="1"/>
</dbReference>
<feature type="signal peptide" evidence="1">
    <location>
        <begin position="1"/>
        <end position="27"/>
    </location>
</feature>
<name>A0ABT3HIA9_9HYPH</name>
<dbReference type="Gene3D" id="3.40.190.10">
    <property type="entry name" value="Periplasmic binding protein-like II"/>
    <property type="match status" value="1"/>
</dbReference>
<organism evidence="3 4">
    <name type="scientific">Rhodobium gokarnense</name>
    <dbReference type="NCBI Taxonomy" id="364296"/>
    <lineage>
        <taxon>Bacteria</taxon>
        <taxon>Pseudomonadati</taxon>
        <taxon>Pseudomonadota</taxon>
        <taxon>Alphaproteobacteria</taxon>
        <taxon>Hyphomicrobiales</taxon>
        <taxon>Rhodobiaceae</taxon>
        <taxon>Rhodobium</taxon>
    </lineage>
</organism>
<dbReference type="Pfam" id="PF04069">
    <property type="entry name" value="OpuAC"/>
    <property type="match status" value="1"/>
</dbReference>
<accession>A0ABT3HIA9</accession>
<sequence>MARTVTKLFGGALAAALISLSAGSAQAAEPESCKTVNFSDVGWTDITSTTAATSAVLAAIGYEPETKLLSVPVTYRSLSNGDIDIFLGNWMPTMEGDIKPYREDGSVETVRANLEGAKYTLAVPKYTYDKGLKSFADIAKFKDDLDGKIYGIEPGNDGNRLILDMIEKDTFGLKDFELVESSEAGMLSQVARDVKKKVDIVFLGWEPHPMNANYDMAYLSGGDDVFGPNYGGATVYTNVRKGYAAECPNLGKFLDNLVFSLAMENEIMGAILNDGTEADAAAKAWLKEHPDVVAGWLEGVTTFDGGDAMAAAKEDLGL</sequence>
<dbReference type="InterPro" id="IPR007210">
    <property type="entry name" value="ABC_Gly_betaine_transp_sub-bd"/>
</dbReference>